<dbReference type="Pfam" id="PF02127">
    <property type="entry name" value="Peptidase_M18"/>
    <property type="match status" value="1"/>
</dbReference>
<keyword evidence="13" id="KW-1185">Reference proteome</keyword>
<comment type="cofactor">
    <cofactor evidence="2">
        <name>Zn(2+)</name>
        <dbReference type="ChEBI" id="CHEBI:29105"/>
    </cofactor>
</comment>
<organism evidence="12 13">
    <name type="scientific">Trypanosoma equiperdum</name>
    <dbReference type="NCBI Taxonomy" id="5694"/>
    <lineage>
        <taxon>Eukaryota</taxon>
        <taxon>Discoba</taxon>
        <taxon>Euglenozoa</taxon>
        <taxon>Kinetoplastea</taxon>
        <taxon>Metakinetoplastina</taxon>
        <taxon>Trypanosomatida</taxon>
        <taxon>Trypanosomatidae</taxon>
        <taxon>Trypanosoma</taxon>
    </lineage>
</organism>
<sequence>MLPLDSPPVTQLAKEFVNFINEACTPFHAVEVLSSWLSNAGYQRLKEGETWPKLTNGYRYFITRNDSSLVAFSVGGRFVAENGLKIVGAHTDSPNLALKPRTLAGRSDYQGVAVQCYGGGLWHTWFDRDLTVAGRVIISSSKLVKRLVKVNKPIMRIPTLAIHLQSVEERNAFGPNKEKHLVPVIATTLSHTPNGDVSEHHNSQLLILLAESLGCRPSEIVDYDLSVVDTQDAVVGGANDEFIYAPRLDNLISCFCGVKALLESDKTLEEENMIRMVCLFDNEEVGSSTSQGAGGSLVPDVIEYISASGGLRAQLVANSFLMSVDGAHAVHPNYQDKHEEKHRPLIHRGPVIKYNANMRYATNGVTAAIVKAIAKRASVPIQEFCVKNDSPCGSTIGPILSSLSGIQTVDLGNPMLSMHSIREMCGTADLLHLKNLLEAFFNHYTRDMVTS</sequence>
<dbReference type="GO" id="GO:0008237">
    <property type="term" value="F:metallopeptidase activity"/>
    <property type="evidence" value="ECO:0007669"/>
    <property type="project" value="UniProtKB-KW"/>
</dbReference>
<dbReference type="GO" id="GO:0005737">
    <property type="term" value="C:cytoplasm"/>
    <property type="evidence" value="ECO:0007669"/>
    <property type="project" value="UniProtKB-ARBA"/>
</dbReference>
<accession>A0A1G4I1X7</accession>
<dbReference type="EC" id="3.4.11.21" evidence="4"/>
<reference evidence="12" key="1">
    <citation type="submission" date="2016-09" db="EMBL/GenBank/DDBJ databases">
        <authorList>
            <person name="Hebert L."/>
            <person name="Moumen B."/>
        </authorList>
    </citation>
    <scope>NUCLEOTIDE SEQUENCE [LARGE SCALE GENOMIC DNA]</scope>
    <source>
        <strain evidence="12">OVI</strain>
    </source>
</reference>
<dbReference type="RefSeq" id="XP_067077169.1">
    <property type="nucleotide sequence ID" value="XM_067221068.1"/>
</dbReference>
<evidence type="ECO:0000313" key="12">
    <source>
        <dbReference type="EMBL" id="SCU65598.1"/>
    </source>
</evidence>
<keyword evidence="9 11" id="KW-0862">Zinc</keyword>
<gene>
    <name evidence="12" type="ORF">TEOVI_000846900</name>
</gene>
<dbReference type="Proteomes" id="UP000195570">
    <property type="component" value="Unassembled WGS sequence"/>
</dbReference>
<dbReference type="GO" id="GO:0006508">
    <property type="term" value="P:proteolysis"/>
    <property type="evidence" value="ECO:0007669"/>
    <property type="project" value="UniProtKB-KW"/>
</dbReference>
<name>A0A1G4I1X7_TRYEQ</name>
<evidence type="ECO:0000256" key="5">
    <source>
        <dbReference type="ARBA" id="ARBA00022438"/>
    </source>
</evidence>
<keyword evidence="7 11" id="KW-0479">Metal-binding</keyword>
<dbReference type="Gene3D" id="3.40.630.10">
    <property type="entry name" value="Zn peptidases"/>
    <property type="match status" value="1"/>
</dbReference>
<keyword evidence="8 11" id="KW-0378">Hydrolase</keyword>
<evidence type="ECO:0000256" key="9">
    <source>
        <dbReference type="ARBA" id="ARBA00022833"/>
    </source>
</evidence>
<evidence type="ECO:0000256" key="3">
    <source>
        <dbReference type="ARBA" id="ARBA00008290"/>
    </source>
</evidence>
<keyword evidence="10 11" id="KW-0482">Metalloprotease</keyword>
<evidence type="ECO:0000256" key="1">
    <source>
        <dbReference type="ARBA" id="ARBA00001335"/>
    </source>
</evidence>
<evidence type="ECO:0000256" key="11">
    <source>
        <dbReference type="RuleBase" id="RU004386"/>
    </source>
</evidence>
<dbReference type="SUPFAM" id="SSF101821">
    <property type="entry name" value="Aminopeptidase/glucanase lid domain"/>
    <property type="match status" value="1"/>
</dbReference>
<dbReference type="SUPFAM" id="SSF53187">
    <property type="entry name" value="Zn-dependent exopeptidases"/>
    <property type="match status" value="1"/>
</dbReference>
<dbReference type="FunFam" id="2.30.250.10:FF:000001">
    <property type="entry name" value="Aspartyl aminopeptidase 1"/>
    <property type="match status" value="1"/>
</dbReference>
<dbReference type="GeneID" id="92382403"/>
<keyword evidence="5 11" id="KW-0031">Aminopeptidase</keyword>
<evidence type="ECO:0000256" key="10">
    <source>
        <dbReference type="ARBA" id="ARBA00023049"/>
    </source>
</evidence>
<dbReference type="PANTHER" id="PTHR28570">
    <property type="entry name" value="ASPARTYL AMINOPEPTIDASE"/>
    <property type="match status" value="1"/>
</dbReference>
<dbReference type="InterPro" id="IPR001948">
    <property type="entry name" value="Peptidase_M18"/>
</dbReference>
<comment type="similarity">
    <text evidence="3 11">Belongs to the peptidase M18 family.</text>
</comment>
<dbReference type="PANTHER" id="PTHR28570:SF3">
    <property type="entry name" value="ASPARTYL AMINOPEPTIDASE"/>
    <property type="match status" value="1"/>
</dbReference>
<dbReference type="AlphaFoldDB" id="A0A1G4I1X7"/>
<dbReference type="PRINTS" id="PR00932">
    <property type="entry name" value="AMINO1PTASE"/>
</dbReference>
<protein>
    <recommendedName>
        <fullName evidence="4">aspartyl aminopeptidase</fullName>
        <ecNumber evidence="4">3.4.11.21</ecNumber>
    </recommendedName>
</protein>
<dbReference type="CDD" id="cd05658">
    <property type="entry name" value="M18_DAP"/>
    <property type="match status" value="1"/>
</dbReference>
<dbReference type="Gene3D" id="2.30.250.10">
    <property type="entry name" value="Aminopeptidase i, Domain 2"/>
    <property type="match status" value="1"/>
</dbReference>
<evidence type="ECO:0000256" key="6">
    <source>
        <dbReference type="ARBA" id="ARBA00022670"/>
    </source>
</evidence>
<comment type="caution">
    <text evidence="12">The sequence shown here is derived from an EMBL/GenBank/DDBJ whole genome shotgun (WGS) entry which is preliminary data.</text>
</comment>
<evidence type="ECO:0000313" key="13">
    <source>
        <dbReference type="Proteomes" id="UP000195570"/>
    </source>
</evidence>
<evidence type="ECO:0000256" key="8">
    <source>
        <dbReference type="ARBA" id="ARBA00022801"/>
    </source>
</evidence>
<proteinExistence type="inferred from homology"/>
<dbReference type="GO" id="GO:0004177">
    <property type="term" value="F:aminopeptidase activity"/>
    <property type="evidence" value="ECO:0007669"/>
    <property type="project" value="UniProtKB-KW"/>
</dbReference>
<evidence type="ECO:0000256" key="7">
    <source>
        <dbReference type="ARBA" id="ARBA00022723"/>
    </source>
</evidence>
<dbReference type="NCBIfam" id="NF002759">
    <property type="entry name" value="PRK02813.1"/>
    <property type="match status" value="1"/>
</dbReference>
<dbReference type="GO" id="GO:0008270">
    <property type="term" value="F:zinc ion binding"/>
    <property type="evidence" value="ECO:0007669"/>
    <property type="project" value="InterPro"/>
</dbReference>
<evidence type="ECO:0000256" key="4">
    <source>
        <dbReference type="ARBA" id="ARBA00011965"/>
    </source>
</evidence>
<keyword evidence="6 11" id="KW-0645">Protease</keyword>
<dbReference type="VEuPathDB" id="TriTrypDB:TEOVI_000846900"/>
<dbReference type="InterPro" id="IPR023358">
    <property type="entry name" value="Peptidase_M18_dom2"/>
</dbReference>
<comment type="catalytic activity">
    <reaction evidence="1">
        <text>Release of an N-terminal aspartate or glutamate from a peptide, with a preference for aspartate.</text>
        <dbReference type="EC" id="3.4.11.21"/>
    </reaction>
</comment>
<dbReference type="EMBL" id="CZPT02000349">
    <property type="protein sequence ID" value="SCU65598.1"/>
    <property type="molecule type" value="Genomic_DNA"/>
</dbReference>
<evidence type="ECO:0000256" key="2">
    <source>
        <dbReference type="ARBA" id="ARBA00001947"/>
    </source>
</evidence>